<reference evidence="2" key="1">
    <citation type="submission" date="2016-10" db="EMBL/GenBank/DDBJ databases">
        <title>Sequence of Gallionella enrichment culture.</title>
        <authorList>
            <person name="Poehlein A."/>
            <person name="Muehling M."/>
            <person name="Daniel R."/>
        </authorList>
    </citation>
    <scope>NUCLEOTIDE SEQUENCE</scope>
</reference>
<name>A0A1J5Q607_9ZZZZ</name>
<evidence type="ECO:0000256" key="1">
    <source>
        <dbReference type="SAM" id="MobiDB-lite"/>
    </source>
</evidence>
<organism evidence="2">
    <name type="scientific">mine drainage metagenome</name>
    <dbReference type="NCBI Taxonomy" id="410659"/>
    <lineage>
        <taxon>unclassified sequences</taxon>
        <taxon>metagenomes</taxon>
        <taxon>ecological metagenomes</taxon>
    </lineage>
</organism>
<gene>
    <name evidence="2" type="ORF">GALL_391190</name>
</gene>
<dbReference type="AlphaFoldDB" id="A0A1J5Q607"/>
<proteinExistence type="predicted"/>
<accession>A0A1J5Q607</accession>
<comment type="caution">
    <text evidence="2">The sequence shown here is derived from an EMBL/GenBank/DDBJ whole genome shotgun (WGS) entry which is preliminary data.</text>
</comment>
<sequence length="49" mass="5296">MHDVNAGGEVNDDIHPGNGDGPIRIAIDSTDHNLFMHRSCPWHPGMFGG</sequence>
<evidence type="ECO:0000313" key="2">
    <source>
        <dbReference type="EMBL" id="OIQ79145.1"/>
    </source>
</evidence>
<dbReference type="EMBL" id="MLJW01001266">
    <property type="protein sequence ID" value="OIQ79145.1"/>
    <property type="molecule type" value="Genomic_DNA"/>
</dbReference>
<protein>
    <submittedName>
        <fullName evidence="2">Uncharacterized protein</fullName>
    </submittedName>
</protein>
<feature type="region of interest" description="Disordered" evidence="1">
    <location>
        <begin position="1"/>
        <end position="23"/>
    </location>
</feature>